<dbReference type="EMBL" id="CAKJVE010000004">
    <property type="protein sequence ID" value="CAG9704182.1"/>
    <property type="molecule type" value="Genomic_DNA"/>
</dbReference>
<proteinExistence type="predicted"/>
<reference evidence="4" key="2">
    <citation type="submission" date="2021-10" db="EMBL/GenBank/DDBJ databases">
        <authorList>
            <person name="Mesa V."/>
        </authorList>
    </citation>
    <scope>NUCLEOTIDE SEQUENCE</scope>
    <source>
        <strain evidence="4">CC3_PB</strain>
    </source>
</reference>
<evidence type="ECO:0000313" key="4">
    <source>
        <dbReference type="EMBL" id="CAG9704182.1"/>
    </source>
</evidence>
<evidence type="ECO:0000313" key="6">
    <source>
        <dbReference type="Proteomes" id="UP000431451"/>
    </source>
</evidence>
<dbReference type="InterPro" id="IPR028349">
    <property type="entry name" value="PafC-like"/>
</dbReference>
<dbReference type="Gene3D" id="1.10.10.10">
    <property type="entry name" value="Winged helix-like DNA-binding domain superfamily/Winged helix DNA-binding domain"/>
    <property type="match status" value="1"/>
</dbReference>
<dbReference type="PANTHER" id="PTHR34580">
    <property type="match status" value="1"/>
</dbReference>
<evidence type="ECO:0000313" key="5">
    <source>
        <dbReference type="EMBL" id="VCT86050.1"/>
    </source>
</evidence>
<dbReference type="PROSITE" id="PS51000">
    <property type="entry name" value="HTH_DEOR_2"/>
    <property type="match status" value="1"/>
</dbReference>
<keyword evidence="1" id="KW-0805">Transcription regulation</keyword>
<dbReference type="GO" id="GO:0003700">
    <property type="term" value="F:DNA-binding transcription factor activity"/>
    <property type="evidence" value="ECO:0007669"/>
    <property type="project" value="InterPro"/>
</dbReference>
<dbReference type="Proteomes" id="UP000431451">
    <property type="component" value="Unassembled WGS sequence"/>
</dbReference>
<gene>
    <name evidence="4" type="ORF">CNEO_41081</name>
    <name evidence="5" type="ORF">CNEONATNEC25_03653</name>
</gene>
<keyword evidence="2" id="KW-0804">Transcription</keyword>
<dbReference type="PANTHER" id="PTHR34580:SF1">
    <property type="entry name" value="PROTEIN PAFC"/>
    <property type="match status" value="1"/>
</dbReference>
<dbReference type="SUPFAM" id="SSF46785">
    <property type="entry name" value="Winged helix' DNA-binding domain"/>
    <property type="match status" value="1"/>
</dbReference>
<dbReference type="InterPro" id="IPR057727">
    <property type="entry name" value="WCX_dom"/>
</dbReference>
<dbReference type="RefSeq" id="WP_159117086.1">
    <property type="nucleotide sequence ID" value="NZ_CAKJVE010000004.1"/>
</dbReference>
<evidence type="ECO:0000256" key="1">
    <source>
        <dbReference type="ARBA" id="ARBA00023015"/>
    </source>
</evidence>
<sequence length="298" mass="34746">MQINRLFEIVYILLNKKSITAKELSEHFEVSQRTIYRDIDTLCECGIPIYTSKGKGGGIGLLDSFILNKSILSEDEQNEILCALKSLQATNYKDNNSVLSKLSNLFGTTNTNWIEIDFSGWNSNSEENFSLLKHAILNTKVVSFDYYSSYSEKTTRSVEPLQLWFKDKNWYLKAFCKLKESYRIFRLSRIKNLFISDETFIRKLPEIQLESRSLEKNHDIVNLKLNINSSQSYRVYDEFDYDQITVNDDNTFTVSASYPQGEWIYSYILSFGPDATVLEPEYVRNIIKGRLNKMINKY</sequence>
<dbReference type="Proteomes" id="UP000789738">
    <property type="component" value="Unassembled WGS sequence"/>
</dbReference>
<dbReference type="InterPro" id="IPR051534">
    <property type="entry name" value="CBASS_pafABC_assoc_protein"/>
</dbReference>
<dbReference type="EMBL" id="UWJD01000003">
    <property type="protein sequence ID" value="VCT86050.1"/>
    <property type="molecule type" value="Genomic_DNA"/>
</dbReference>
<dbReference type="PIRSF" id="PIRSF016838">
    <property type="entry name" value="PafC"/>
    <property type="match status" value="1"/>
</dbReference>
<feature type="domain" description="HTH deoR-type" evidence="3">
    <location>
        <begin position="2"/>
        <end position="60"/>
    </location>
</feature>
<dbReference type="Pfam" id="PF08279">
    <property type="entry name" value="HTH_11"/>
    <property type="match status" value="1"/>
</dbReference>
<dbReference type="InterPro" id="IPR036388">
    <property type="entry name" value="WH-like_DNA-bd_sf"/>
</dbReference>
<protein>
    <submittedName>
        <fullName evidence="4">Transcriptional regulator</fullName>
    </submittedName>
</protein>
<organism evidence="5 6">
    <name type="scientific">Clostridium neonatale</name>
    <dbReference type="NCBI Taxonomy" id="137838"/>
    <lineage>
        <taxon>Bacteria</taxon>
        <taxon>Bacillati</taxon>
        <taxon>Bacillota</taxon>
        <taxon>Clostridia</taxon>
        <taxon>Eubacteriales</taxon>
        <taxon>Clostridiaceae</taxon>
        <taxon>Clostridium</taxon>
    </lineage>
</organism>
<evidence type="ECO:0000256" key="2">
    <source>
        <dbReference type="ARBA" id="ARBA00023163"/>
    </source>
</evidence>
<dbReference type="PROSITE" id="PS52050">
    <property type="entry name" value="WYL"/>
    <property type="match status" value="1"/>
</dbReference>
<dbReference type="InterPro" id="IPR026881">
    <property type="entry name" value="WYL_dom"/>
</dbReference>
<dbReference type="InterPro" id="IPR013196">
    <property type="entry name" value="HTH_11"/>
</dbReference>
<name>A0A650MU46_9CLOT</name>
<dbReference type="Pfam" id="PF25583">
    <property type="entry name" value="WCX"/>
    <property type="match status" value="1"/>
</dbReference>
<evidence type="ECO:0000259" key="3">
    <source>
        <dbReference type="PROSITE" id="PS51000"/>
    </source>
</evidence>
<dbReference type="InterPro" id="IPR036390">
    <property type="entry name" value="WH_DNA-bd_sf"/>
</dbReference>
<reference evidence="5 6" key="1">
    <citation type="submission" date="2018-06" db="EMBL/GenBank/DDBJ databases">
        <authorList>
            <consortium name="IHU Genomes"/>
        </authorList>
    </citation>
    <scope>NUCLEOTIDE SEQUENCE [LARGE SCALE GENOMIC DNA]</scope>
    <source>
        <strain evidence="5 6">NEC25</strain>
    </source>
</reference>
<dbReference type="Pfam" id="PF13280">
    <property type="entry name" value="WYL"/>
    <property type="match status" value="1"/>
</dbReference>
<dbReference type="InterPro" id="IPR001034">
    <property type="entry name" value="DeoR_HTH"/>
</dbReference>
<dbReference type="AlphaFoldDB" id="A0A650MU46"/>
<accession>A0A650MU46</accession>